<proteinExistence type="predicted"/>
<evidence type="ECO:0000256" key="1">
    <source>
        <dbReference type="SAM" id="Phobius"/>
    </source>
</evidence>
<dbReference type="EMBL" id="QGNW01001849">
    <property type="protein sequence ID" value="RVW29324.1"/>
    <property type="molecule type" value="Genomic_DNA"/>
</dbReference>
<reference evidence="4 5" key="1">
    <citation type="journal article" date="2018" name="PLoS Genet.">
        <title>Population sequencing reveals clonal diversity and ancestral inbreeding in the grapevine cultivar Chardonnay.</title>
        <authorList>
            <person name="Roach M.J."/>
            <person name="Johnson D.L."/>
            <person name="Bohlmann J."/>
            <person name="van Vuuren H.J."/>
            <person name="Jones S.J."/>
            <person name="Pretorius I.S."/>
            <person name="Schmidt S.A."/>
            <person name="Borneman A.R."/>
        </authorList>
    </citation>
    <scope>NUCLEOTIDE SEQUENCE [LARGE SCALE GENOMIC DNA]</scope>
    <source>
        <strain evidence="5">cv. Chardonnay</strain>
        <tissue evidence="4">Leaf</tissue>
    </source>
</reference>
<comment type="caution">
    <text evidence="4">The sequence shown here is derived from an EMBL/GenBank/DDBJ whole genome shotgun (WGS) entry which is preliminary data.</text>
</comment>
<dbReference type="PANTHER" id="PTHR48258:SF6">
    <property type="entry name" value="LEUCINE-RICH REPEAT DOMAIN, L DOMAIN-CONTAINING PROTEIN"/>
    <property type="match status" value="1"/>
</dbReference>
<keyword evidence="1" id="KW-0472">Membrane</keyword>
<dbReference type="InterPro" id="IPR004242">
    <property type="entry name" value="Transposase_21"/>
</dbReference>
<dbReference type="Pfam" id="PF13960">
    <property type="entry name" value="DUF4218"/>
    <property type="match status" value="1"/>
</dbReference>
<keyword evidence="1" id="KW-0812">Transmembrane</keyword>
<evidence type="ECO:0000259" key="2">
    <source>
        <dbReference type="Pfam" id="PF13960"/>
    </source>
</evidence>
<dbReference type="Proteomes" id="UP000288805">
    <property type="component" value="Unassembled WGS sequence"/>
</dbReference>
<dbReference type="InterPro" id="IPR029480">
    <property type="entry name" value="Transpos_assoc"/>
</dbReference>
<gene>
    <name evidence="4" type="ORF">CK203_116620</name>
</gene>
<protein>
    <recommendedName>
        <fullName evidence="6">DUF4218 domain-containing protein</fullName>
    </recommendedName>
</protein>
<evidence type="ECO:0000313" key="5">
    <source>
        <dbReference type="Proteomes" id="UP000288805"/>
    </source>
</evidence>
<dbReference type="AlphaFoldDB" id="A0A438D1K2"/>
<feature type="domain" description="Transposase-associated" evidence="3">
    <location>
        <begin position="3"/>
        <end position="41"/>
    </location>
</feature>
<dbReference type="Pfam" id="PF13963">
    <property type="entry name" value="Transpos_assoc"/>
    <property type="match status" value="1"/>
</dbReference>
<evidence type="ECO:0000259" key="3">
    <source>
        <dbReference type="Pfam" id="PF13963"/>
    </source>
</evidence>
<name>A0A438D1K2_VITVI</name>
<accession>A0A438D1K2</accession>
<sequence>MTRCPCRDCQNARFNDLLTIEHHLIRLRFSRSYQKWIFHGEEHESQPNGQNDIGVDTEIVDTTDDDTLNEVVDALNDARGHINNDINLEESTSHGKFDYLFGEANKELYPGCKKFSALTFLVKLMHIIVLNRWSDKYFDMLIQVLVDAFPKGSNIPKTYYDAKKMLRDLGLGYDSIHACKYDCALFWKENETLDKCPMCDEPRYKFYNGKGLATDGFNPFGSMSNSYSMWPVVLVPYNMAPWRCMKEMFFMLSLLIPVSQAPGRDIDVYLRPLIEELKELWHEGGAQNDIKHVQFVMKTHRHWVLEVKYVTWAINVFYLLIMDGEGVDNTMKPGKHPNNVDRKQKRVPEELNWENKNGYAANLSRNVSINDENISGLKSAKTLYVNDLEKLEEGIVLILCKLEKIFLPAFFDVMVHLMVHLPREAKLAGPVSYRWMYPFESEHIKELQRTSSHNLEKRQEQEFPKWLANRMKALRVKQSLEATDELYSLACGLDNRVHTYMVVLLMEFASIQKIVMIGISPKIVGYVFLGSMIVMRLISMVFDQM</sequence>
<dbReference type="Pfam" id="PF02992">
    <property type="entry name" value="Transposase_21"/>
    <property type="match status" value="1"/>
</dbReference>
<evidence type="ECO:0000313" key="4">
    <source>
        <dbReference type="EMBL" id="RVW29324.1"/>
    </source>
</evidence>
<dbReference type="PANTHER" id="PTHR48258">
    <property type="entry name" value="DUF4218 DOMAIN-CONTAINING PROTEIN-RELATED"/>
    <property type="match status" value="1"/>
</dbReference>
<organism evidence="4 5">
    <name type="scientific">Vitis vinifera</name>
    <name type="common">Grape</name>
    <dbReference type="NCBI Taxonomy" id="29760"/>
    <lineage>
        <taxon>Eukaryota</taxon>
        <taxon>Viridiplantae</taxon>
        <taxon>Streptophyta</taxon>
        <taxon>Embryophyta</taxon>
        <taxon>Tracheophyta</taxon>
        <taxon>Spermatophyta</taxon>
        <taxon>Magnoliopsida</taxon>
        <taxon>eudicotyledons</taxon>
        <taxon>Gunneridae</taxon>
        <taxon>Pentapetalae</taxon>
        <taxon>rosids</taxon>
        <taxon>Vitales</taxon>
        <taxon>Vitaceae</taxon>
        <taxon>Viteae</taxon>
        <taxon>Vitis</taxon>
    </lineage>
</organism>
<feature type="domain" description="DUF4218" evidence="2">
    <location>
        <begin position="379"/>
        <end position="442"/>
    </location>
</feature>
<keyword evidence="1" id="KW-1133">Transmembrane helix</keyword>
<evidence type="ECO:0008006" key="6">
    <source>
        <dbReference type="Google" id="ProtNLM"/>
    </source>
</evidence>
<dbReference type="InterPro" id="IPR025452">
    <property type="entry name" value="DUF4218"/>
</dbReference>
<feature type="transmembrane region" description="Helical" evidence="1">
    <location>
        <begin position="523"/>
        <end position="542"/>
    </location>
</feature>